<organism evidence="1">
    <name type="scientific">Anguilla anguilla</name>
    <name type="common">European freshwater eel</name>
    <name type="synonym">Muraena anguilla</name>
    <dbReference type="NCBI Taxonomy" id="7936"/>
    <lineage>
        <taxon>Eukaryota</taxon>
        <taxon>Metazoa</taxon>
        <taxon>Chordata</taxon>
        <taxon>Craniata</taxon>
        <taxon>Vertebrata</taxon>
        <taxon>Euteleostomi</taxon>
        <taxon>Actinopterygii</taxon>
        <taxon>Neopterygii</taxon>
        <taxon>Teleostei</taxon>
        <taxon>Anguilliformes</taxon>
        <taxon>Anguillidae</taxon>
        <taxon>Anguilla</taxon>
    </lineage>
</organism>
<name>A0A0E9XUK8_ANGAN</name>
<dbReference type="AlphaFoldDB" id="A0A0E9XUK8"/>
<reference evidence="1" key="2">
    <citation type="journal article" date="2015" name="Fish Shellfish Immunol.">
        <title>Early steps in the European eel (Anguilla anguilla)-Vibrio vulnificus interaction in the gills: Role of the RtxA13 toxin.</title>
        <authorList>
            <person name="Callol A."/>
            <person name="Pajuelo D."/>
            <person name="Ebbesson L."/>
            <person name="Teles M."/>
            <person name="MacKenzie S."/>
            <person name="Amaro C."/>
        </authorList>
    </citation>
    <scope>NUCLEOTIDE SEQUENCE</scope>
</reference>
<dbReference type="EMBL" id="GBXM01002170">
    <property type="protein sequence ID" value="JAI06408.1"/>
    <property type="molecule type" value="Transcribed_RNA"/>
</dbReference>
<sequence>MELPVAMDIDFVIGAASLRIEMCFTLQVTLDREFQSAVETLNKLVTEKMPLSRSTGSLVMPSS</sequence>
<accession>A0A0E9XUK8</accession>
<evidence type="ECO:0000313" key="1">
    <source>
        <dbReference type="EMBL" id="JAI06408.1"/>
    </source>
</evidence>
<reference evidence="1" key="1">
    <citation type="submission" date="2014-11" db="EMBL/GenBank/DDBJ databases">
        <authorList>
            <person name="Amaro Gonzalez C."/>
        </authorList>
    </citation>
    <scope>NUCLEOTIDE SEQUENCE</scope>
</reference>
<protein>
    <submittedName>
        <fullName evidence="1">Uncharacterized protein</fullName>
    </submittedName>
</protein>
<proteinExistence type="predicted"/>